<evidence type="ECO:0008006" key="4">
    <source>
        <dbReference type="Google" id="ProtNLM"/>
    </source>
</evidence>
<evidence type="ECO:0000313" key="3">
    <source>
        <dbReference type="Proteomes" id="UP001610063"/>
    </source>
</evidence>
<dbReference type="RefSeq" id="WP_395419484.1">
    <property type="nucleotide sequence ID" value="NZ_JBIPKE010000020.1"/>
</dbReference>
<accession>A0ABW7NEG0</accession>
<name>A0ABW7NEG0_9BACT</name>
<sequence>MKRILMFFLAVTAGTALLAQSGDEEMFHFRAMEDKLDDSAIDLAFIRGHFMGEEVAKKLYLLRERYTWVEEESSTNPTPKTYIDKPAIYNSVKKLERFYKKGIKKGYIKEEVAIAEFQQILDIAIFIRNQQTAEFEDLLSQLKEDEQIVGMYTKKVLLSY</sequence>
<gene>
    <name evidence="2" type="ORF">ACHKAR_21335</name>
</gene>
<dbReference type="Proteomes" id="UP001610063">
    <property type="component" value="Unassembled WGS sequence"/>
</dbReference>
<organism evidence="2 3">
    <name type="scientific">Marinoscillum luteum</name>
    <dbReference type="NCBI Taxonomy" id="861051"/>
    <lineage>
        <taxon>Bacteria</taxon>
        <taxon>Pseudomonadati</taxon>
        <taxon>Bacteroidota</taxon>
        <taxon>Cytophagia</taxon>
        <taxon>Cytophagales</taxon>
        <taxon>Reichenbachiellaceae</taxon>
        <taxon>Marinoscillum</taxon>
    </lineage>
</organism>
<keyword evidence="1" id="KW-0732">Signal</keyword>
<proteinExistence type="predicted"/>
<feature type="chain" id="PRO_5045852571" description="DUF4252 domain-containing protein" evidence="1">
    <location>
        <begin position="19"/>
        <end position="160"/>
    </location>
</feature>
<evidence type="ECO:0000313" key="2">
    <source>
        <dbReference type="EMBL" id="MFH6986012.1"/>
    </source>
</evidence>
<keyword evidence="3" id="KW-1185">Reference proteome</keyword>
<dbReference type="EMBL" id="JBIPKE010000020">
    <property type="protein sequence ID" value="MFH6986012.1"/>
    <property type="molecule type" value="Genomic_DNA"/>
</dbReference>
<protein>
    <recommendedName>
        <fullName evidence="4">DUF4252 domain-containing protein</fullName>
    </recommendedName>
</protein>
<evidence type="ECO:0000256" key="1">
    <source>
        <dbReference type="SAM" id="SignalP"/>
    </source>
</evidence>
<comment type="caution">
    <text evidence="2">The sequence shown here is derived from an EMBL/GenBank/DDBJ whole genome shotgun (WGS) entry which is preliminary data.</text>
</comment>
<reference evidence="2 3" key="1">
    <citation type="journal article" date="2013" name="Int. J. Syst. Evol. Microbiol.">
        <title>Marinoscillum luteum sp. nov., isolated from marine sediment.</title>
        <authorList>
            <person name="Cha I.T."/>
            <person name="Park S.J."/>
            <person name="Kim S.J."/>
            <person name="Kim J.G."/>
            <person name="Jung M.Y."/>
            <person name="Shin K.S."/>
            <person name="Kwon K.K."/>
            <person name="Yang S.H."/>
            <person name="Seo Y.S."/>
            <person name="Rhee S.K."/>
        </authorList>
    </citation>
    <scope>NUCLEOTIDE SEQUENCE [LARGE SCALE GENOMIC DNA]</scope>
    <source>
        <strain evidence="2 3">KCTC 23939</strain>
    </source>
</reference>
<feature type="signal peptide" evidence="1">
    <location>
        <begin position="1"/>
        <end position="18"/>
    </location>
</feature>